<accession>A0A5N6UJY5</accession>
<dbReference type="PANTHER" id="PTHR33048">
    <property type="entry name" value="PTH11-LIKE INTEGRAL MEMBRANE PROTEIN (AFU_ORTHOLOGUE AFUA_5G11245)"/>
    <property type="match status" value="1"/>
</dbReference>
<dbReference type="EMBL" id="ML738685">
    <property type="protein sequence ID" value="KAE8158914.1"/>
    <property type="molecule type" value="Genomic_DNA"/>
</dbReference>
<evidence type="ECO:0000313" key="8">
    <source>
        <dbReference type="EMBL" id="KAE8158914.1"/>
    </source>
</evidence>
<feature type="transmembrane region" description="Helical" evidence="6">
    <location>
        <begin position="86"/>
        <end position="110"/>
    </location>
</feature>
<keyword evidence="2 6" id="KW-0812">Transmembrane</keyword>
<proteinExistence type="inferred from homology"/>
<feature type="transmembrane region" description="Helical" evidence="6">
    <location>
        <begin position="43"/>
        <end position="66"/>
    </location>
</feature>
<dbReference type="InterPro" id="IPR049326">
    <property type="entry name" value="Rhodopsin_dom_fungi"/>
</dbReference>
<evidence type="ECO:0000313" key="9">
    <source>
        <dbReference type="Proteomes" id="UP000326950"/>
    </source>
</evidence>
<evidence type="ECO:0000256" key="6">
    <source>
        <dbReference type="SAM" id="Phobius"/>
    </source>
</evidence>
<organism evidence="8 9">
    <name type="scientific">Aspergillus tamarii</name>
    <dbReference type="NCBI Taxonomy" id="41984"/>
    <lineage>
        <taxon>Eukaryota</taxon>
        <taxon>Fungi</taxon>
        <taxon>Dikarya</taxon>
        <taxon>Ascomycota</taxon>
        <taxon>Pezizomycotina</taxon>
        <taxon>Eurotiomycetes</taxon>
        <taxon>Eurotiomycetidae</taxon>
        <taxon>Eurotiales</taxon>
        <taxon>Aspergillaceae</taxon>
        <taxon>Aspergillus</taxon>
        <taxon>Aspergillus subgen. Circumdati</taxon>
    </lineage>
</organism>
<evidence type="ECO:0000256" key="4">
    <source>
        <dbReference type="ARBA" id="ARBA00023136"/>
    </source>
</evidence>
<feature type="transmembrane region" description="Helical" evidence="6">
    <location>
        <begin position="168"/>
        <end position="192"/>
    </location>
</feature>
<feature type="transmembrane region" description="Helical" evidence="6">
    <location>
        <begin position="122"/>
        <end position="143"/>
    </location>
</feature>
<dbReference type="AlphaFoldDB" id="A0A5N6UJY5"/>
<dbReference type="OrthoDB" id="10017208at2759"/>
<keyword evidence="4 6" id="KW-0472">Membrane</keyword>
<evidence type="ECO:0000259" key="7">
    <source>
        <dbReference type="Pfam" id="PF20684"/>
    </source>
</evidence>
<dbReference type="Pfam" id="PF20684">
    <property type="entry name" value="Fung_rhodopsin"/>
    <property type="match status" value="1"/>
</dbReference>
<evidence type="ECO:0000256" key="1">
    <source>
        <dbReference type="ARBA" id="ARBA00004141"/>
    </source>
</evidence>
<protein>
    <recommendedName>
        <fullName evidence="7">Rhodopsin domain-containing protein</fullName>
    </recommendedName>
</protein>
<feature type="domain" description="Rhodopsin" evidence="7">
    <location>
        <begin position="28"/>
        <end position="264"/>
    </location>
</feature>
<reference evidence="8 9" key="1">
    <citation type="submission" date="2019-04" db="EMBL/GenBank/DDBJ databases">
        <title>Friends and foes A comparative genomics study of 23 Aspergillus species from section Flavi.</title>
        <authorList>
            <consortium name="DOE Joint Genome Institute"/>
            <person name="Kjaerbolling I."/>
            <person name="Vesth T."/>
            <person name="Frisvad J.C."/>
            <person name="Nybo J.L."/>
            <person name="Theobald S."/>
            <person name="Kildgaard S."/>
            <person name="Isbrandt T."/>
            <person name="Kuo A."/>
            <person name="Sato A."/>
            <person name="Lyhne E.K."/>
            <person name="Kogle M.E."/>
            <person name="Wiebenga A."/>
            <person name="Kun R.S."/>
            <person name="Lubbers R.J."/>
            <person name="Makela M.R."/>
            <person name="Barry K."/>
            <person name="Chovatia M."/>
            <person name="Clum A."/>
            <person name="Daum C."/>
            <person name="Haridas S."/>
            <person name="He G."/>
            <person name="LaButti K."/>
            <person name="Lipzen A."/>
            <person name="Mondo S."/>
            <person name="Riley R."/>
            <person name="Salamov A."/>
            <person name="Simmons B.A."/>
            <person name="Magnuson J.K."/>
            <person name="Henrissat B."/>
            <person name="Mortensen U.H."/>
            <person name="Larsen T.O."/>
            <person name="Devries R.P."/>
            <person name="Grigoriev I.V."/>
            <person name="Machida M."/>
            <person name="Baker S.E."/>
            <person name="Andersen M.R."/>
        </authorList>
    </citation>
    <scope>NUCLEOTIDE SEQUENCE [LARGE SCALE GENOMIC DNA]</scope>
    <source>
        <strain evidence="8 9">CBS 117626</strain>
    </source>
</reference>
<feature type="transmembrane region" description="Helical" evidence="6">
    <location>
        <begin position="204"/>
        <end position="223"/>
    </location>
</feature>
<comment type="similarity">
    <text evidence="5">Belongs to the SAT4 family.</text>
</comment>
<comment type="subcellular location">
    <subcellularLocation>
        <location evidence="1">Membrane</location>
        <topology evidence="1">Multi-pass membrane protein</topology>
    </subcellularLocation>
</comment>
<dbReference type="Proteomes" id="UP000326950">
    <property type="component" value="Unassembled WGS sequence"/>
</dbReference>
<gene>
    <name evidence="8" type="ORF">BDV40DRAFT_291403</name>
</gene>
<dbReference type="PANTHER" id="PTHR33048:SF47">
    <property type="entry name" value="INTEGRAL MEMBRANE PROTEIN-RELATED"/>
    <property type="match status" value="1"/>
</dbReference>
<evidence type="ECO:0000256" key="5">
    <source>
        <dbReference type="ARBA" id="ARBA00038359"/>
    </source>
</evidence>
<dbReference type="InterPro" id="IPR052337">
    <property type="entry name" value="SAT4-like"/>
</dbReference>
<dbReference type="GO" id="GO:0016020">
    <property type="term" value="C:membrane"/>
    <property type="evidence" value="ECO:0007669"/>
    <property type="project" value="UniProtKB-SubCell"/>
</dbReference>
<feature type="transmembrane region" description="Helical" evidence="6">
    <location>
        <begin position="6"/>
        <end position="31"/>
    </location>
</feature>
<name>A0A5N6UJY5_ASPTM</name>
<sequence>MADLQYWDTVLVIVSVVGLAVVSLIFVLRLLSRQLSRQKLDIGDCFMGIGLLFCYGVAICTIIAAFNGIGQDIWSLDEKARSRRILFFWLTQTLWPFSQAFVKLSIIMLLQQLFCVQNRSIFFWLSIVFTVSWAVTAIFGNIFQCSPPRYFWLQATVKGTCMSGQKTFYIVIGALSLVEDVALLLLPVFVVWSLNMGIKQKVQVTALFCLAGLACVFSLLRLVEFNRYLTSTATSSGSKEALWTLLELYMVIICSSLILMRPLFGSLSSTWIRWRKKCGHPSFSCQ</sequence>
<keyword evidence="3 6" id="KW-1133">Transmembrane helix</keyword>
<feature type="transmembrane region" description="Helical" evidence="6">
    <location>
        <begin position="243"/>
        <end position="264"/>
    </location>
</feature>
<evidence type="ECO:0000256" key="2">
    <source>
        <dbReference type="ARBA" id="ARBA00022692"/>
    </source>
</evidence>
<evidence type="ECO:0000256" key="3">
    <source>
        <dbReference type="ARBA" id="ARBA00022989"/>
    </source>
</evidence>
<keyword evidence="9" id="KW-1185">Reference proteome</keyword>